<reference evidence="3" key="1">
    <citation type="submission" date="2015-01" db="EMBL/GenBank/DDBJ databases">
        <title>Flavisolibacter sp./LCS9/ whole genome sequencing.</title>
        <authorList>
            <person name="Kim M.K."/>
            <person name="Srinivasan S."/>
            <person name="Lee J.-J."/>
        </authorList>
    </citation>
    <scope>NUCLEOTIDE SEQUENCE [LARGE SCALE GENOMIC DNA]</scope>
    <source>
        <strain evidence="3">LCS9</strain>
    </source>
</reference>
<dbReference type="EMBL" id="CP011390">
    <property type="protein sequence ID" value="ANE51687.1"/>
    <property type="molecule type" value="Genomic_DNA"/>
</dbReference>
<dbReference type="Pfam" id="PF20862">
    <property type="entry name" value="DUF6843"/>
    <property type="match status" value="1"/>
</dbReference>
<dbReference type="InterPro" id="IPR049293">
    <property type="entry name" value="DUF6843"/>
</dbReference>
<dbReference type="AlphaFoldDB" id="A0A172TY71"/>
<sequence length="162" mass="17752">MRLLTAISFLFCFLSSCGQKVKETFLVPAGFEGRINVIFNQPNAAPIPIEIGRRIYHIPADGVLITSSKLETGVLDQEYYFVDNTGKRTKVPVQNLNAKDTPIMPAVVYYGVTGVYGNSSDANPLDYAESIITSKASSDSIYSQAARTAFDETIKKKVGRAF</sequence>
<dbReference type="RefSeq" id="WP_066405804.1">
    <property type="nucleotide sequence ID" value="NZ_CP011390.1"/>
</dbReference>
<evidence type="ECO:0000259" key="1">
    <source>
        <dbReference type="Pfam" id="PF20862"/>
    </source>
</evidence>
<reference evidence="2 3" key="2">
    <citation type="journal article" date="2016" name="Int. J. Syst. Evol. Microbiol.">
        <title>Flavisolibacter tropicus sp. nov., isolated from tropical soil.</title>
        <authorList>
            <person name="Lee J.J."/>
            <person name="Kang M.S."/>
            <person name="Kim G.S."/>
            <person name="Lee C.S."/>
            <person name="Lim S."/>
            <person name="Lee J."/>
            <person name="Roh S.H."/>
            <person name="Kang H."/>
            <person name="Ha J.M."/>
            <person name="Bae S."/>
            <person name="Jung H.Y."/>
            <person name="Kim M.K."/>
        </authorList>
    </citation>
    <scope>NUCLEOTIDE SEQUENCE [LARGE SCALE GENOMIC DNA]</scope>
    <source>
        <strain evidence="2 3">LCS9</strain>
    </source>
</reference>
<dbReference type="KEGG" id="fla:SY85_15445"/>
<organism evidence="2 3">
    <name type="scientific">Flavisolibacter tropicus</name>
    <dbReference type="NCBI Taxonomy" id="1492898"/>
    <lineage>
        <taxon>Bacteria</taxon>
        <taxon>Pseudomonadati</taxon>
        <taxon>Bacteroidota</taxon>
        <taxon>Chitinophagia</taxon>
        <taxon>Chitinophagales</taxon>
        <taxon>Chitinophagaceae</taxon>
        <taxon>Flavisolibacter</taxon>
    </lineage>
</organism>
<proteinExistence type="predicted"/>
<name>A0A172TY71_9BACT</name>
<feature type="domain" description="DUF6843" evidence="1">
    <location>
        <begin position="19"/>
        <end position="139"/>
    </location>
</feature>
<evidence type="ECO:0000313" key="2">
    <source>
        <dbReference type="EMBL" id="ANE51687.1"/>
    </source>
</evidence>
<accession>A0A172TY71</accession>
<dbReference type="OrthoDB" id="799518at2"/>
<protein>
    <recommendedName>
        <fullName evidence="1">DUF6843 domain-containing protein</fullName>
    </recommendedName>
</protein>
<dbReference type="Proteomes" id="UP000077177">
    <property type="component" value="Chromosome"/>
</dbReference>
<gene>
    <name evidence="2" type="ORF">SY85_15445</name>
</gene>
<dbReference type="STRING" id="1492898.SY85_15445"/>
<keyword evidence="3" id="KW-1185">Reference proteome</keyword>
<dbReference type="PROSITE" id="PS51257">
    <property type="entry name" value="PROKAR_LIPOPROTEIN"/>
    <property type="match status" value="1"/>
</dbReference>
<evidence type="ECO:0000313" key="3">
    <source>
        <dbReference type="Proteomes" id="UP000077177"/>
    </source>
</evidence>